<dbReference type="EMBL" id="JBHTKA010000007">
    <property type="protein sequence ID" value="MFD1001030.1"/>
    <property type="molecule type" value="Genomic_DNA"/>
</dbReference>
<sequence length="160" mass="18407">MKTFLLAFCATLLTSIGLHAQSHEADINRFIDTWHKAAADANATAFFGSMADQSIYIGTDATERWNKEQFTSFAKPYFDRGKAWDFKPYDRDLHVTSDGKYVWFSELLTTWMGTCRGSGILRKTKDGWKIEQYHLSVTVPNDIIRDFISLVESYQQKQSK</sequence>
<proteinExistence type="predicted"/>
<reference evidence="4" key="1">
    <citation type="journal article" date="2019" name="Int. J. Syst. Evol. Microbiol.">
        <title>The Global Catalogue of Microorganisms (GCM) 10K type strain sequencing project: providing services to taxonomists for standard genome sequencing and annotation.</title>
        <authorList>
            <consortium name="The Broad Institute Genomics Platform"/>
            <consortium name="The Broad Institute Genome Sequencing Center for Infectious Disease"/>
            <person name="Wu L."/>
            <person name="Ma J."/>
        </authorList>
    </citation>
    <scope>NUCLEOTIDE SEQUENCE [LARGE SCALE GENOMIC DNA]</scope>
    <source>
        <strain evidence="4">CCUG 58938</strain>
    </source>
</reference>
<evidence type="ECO:0000259" key="2">
    <source>
        <dbReference type="Pfam" id="PF13474"/>
    </source>
</evidence>
<organism evidence="3 4">
    <name type="scientific">Ohtaekwangia kribbensis</name>
    <dbReference type="NCBI Taxonomy" id="688913"/>
    <lineage>
        <taxon>Bacteria</taxon>
        <taxon>Pseudomonadati</taxon>
        <taxon>Bacteroidota</taxon>
        <taxon>Cytophagia</taxon>
        <taxon>Cytophagales</taxon>
        <taxon>Fulvivirgaceae</taxon>
        <taxon>Ohtaekwangia</taxon>
    </lineage>
</organism>
<evidence type="ECO:0000313" key="4">
    <source>
        <dbReference type="Proteomes" id="UP001597112"/>
    </source>
</evidence>
<dbReference type="InterPro" id="IPR037401">
    <property type="entry name" value="SnoaL-like"/>
</dbReference>
<evidence type="ECO:0000256" key="1">
    <source>
        <dbReference type="SAM" id="SignalP"/>
    </source>
</evidence>
<dbReference type="InterPro" id="IPR032710">
    <property type="entry name" value="NTF2-like_dom_sf"/>
</dbReference>
<feature type="signal peptide" evidence="1">
    <location>
        <begin position="1"/>
        <end position="20"/>
    </location>
</feature>
<dbReference type="Proteomes" id="UP001597112">
    <property type="component" value="Unassembled WGS sequence"/>
</dbReference>
<keyword evidence="4" id="KW-1185">Reference proteome</keyword>
<feature type="chain" id="PRO_5046007844" evidence="1">
    <location>
        <begin position="21"/>
        <end position="160"/>
    </location>
</feature>
<dbReference type="SUPFAM" id="SSF54427">
    <property type="entry name" value="NTF2-like"/>
    <property type="match status" value="1"/>
</dbReference>
<comment type="caution">
    <text evidence="3">The sequence shown here is derived from an EMBL/GenBank/DDBJ whole genome shotgun (WGS) entry which is preliminary data.</text>
</comment>
<gene>
    <name evidence="3" type="ORF">ACFQ21_17010</name>
</gene>
<protein>
    <submittedName>
        <fullName evidence="3">Nuclear transport factor 2 family protein</fullName>
    </submittedName>
</protein>
<evidence type="ECO:0000313" key="3">
    <source>
        <dbReference type="EMBL" id="MFD1001030.1"/>
    </source>
</evidence>
<feature type="domain" description="SnoaL-like" evidence="2">
    <location>
        <begin position="27"/>
        <end position="139"/>
    </location>
</feature>
<dbReference type="Pfam" id="PF13474">
    <property type="entry name" value="SnoaL_3"/>
    <property type="match status" value="1"/>
</dbReference>
<keyword evidence="1" id="KW-0732">Signal</keyword>
<name>A0ABW3K4R3_9BACT</name>
<dbReference type="Gene3D" id="3.10.450.50">
    <property type="match status" value="1"/>
</dbReference>
<accession>A0ABW3K4R3</accession>
<dbReference type="RefSeq" id="WP_377580482.1">
    <property type="nucleotide sequence ID" value="NZ_JBHTKA010000007.1"/>
</dbReference>